<gene>
    <name evidence="8" type="ORF">POJ06DRAFT_260309</name>
</gene>
<keyword evidence="5" id="KW-0175">Coiled coil</keyword>
<reference evidence="8" key="1">
    <citation type="submission" date="2023-03" db="EMBL/GenBank/DDBJ databases">
        <title>Near-Complete genome sequence of Lipomyces tetrasporous NRRL Y-64009, an oleaginous yeast capable of growing on lignocellulosic hydrolysates.</title>
        <authorList>
            <consortium name="Lawrence Berkeley National Laboratory"/>
            <person name="Jagtap S.S."/>
            <person name="Liu J.-J."/>
            <person name="Walukiewicz H.E."/>
            <person name="Pangilinan J."/>
            <person name="Lipzen A."/>
            <person name="Ahrendt S."/>
            <person name="Koriabine M."/>
            <person name="Cobaugh K."/>
            <person name="Salamov A."/>
            <person name="Yoshinaga Y."/>
            <person name="Ng V."/>
            <person name="Daum C."/>
            <person name="Grigoriev I.V."/>
            <person name="Slininger P.J."/>
            <person name="Dien B.S."/>
            <person name="Jin Y.-S."/>
            <person name="Rao C.V."/>
        </authorList>
    </citation>
    <scope>NUCLEOTIDE SEQUENCE</scope>
    <source>
        <strain evidence="8">NRRL Y-64009</strain>
    </source>
</reference>
<protein>
    <recommendedName>
        <fullName evidence="7">RING-type domain-containing protein</fullName>
    </recommendedName>
</protein>
<dbReference type="GO" id="GO:0005634">
    <property type="term" value="C:nucleus"/>
    <property type="evidence" value="ECO:0007669"/>
    <property type="project" value="TreeGrafter"/>
</dbReference>
<dbReference type="PROSITE" id="PS00518">
    <property type="entry name" value="ZF_RING_1"/>
    <property type="match status" value="1"/>
</dbReference>
<dbReference type="AlphaFoldDB" id="A0AAD7QMD3"/>
<evidence type="ECO:0000256" key="1">
    <source>
        <dbReference type="ARBA" id="ARBA00022723"/>
    </source>
</evidence>
<dbReference type="Gene3D" id="3.30.40.10">
    <property type="entry name" value="Zinc/RING finger domain, C3HC4 (zinc finger)"/>
    <property type="match status" value="1"/>
</dbReference>
<feature type="coiled-coil region" evidence="5">
    <location>
        <begin position="25"/>
        <end position="64"/>
    </location>
</feature>
<dbReference type="InterPro" id="IPR027370">
    <property type="entry name" value="Znf-RING_euk"/>
</dbReference>
<name>A0AAD7QMD3_9ASCO</name>
<dbReference type="InterPro" id="IPR016818">
    <property type="entry name" value="NOSIP"/>
</dbReference>
<dbReference type="PANTHER" id="PTHR13063:SF10">
    <property type="entry name" value="NITRIC OXIDE SYNTHASE-INTERACTING PROTEIN"/>
    <property type="match status" value="1"/>
</dbReference>
<dbReference type="EMBL" id="JARPMG010000010">
    <property type="protein sequence ID" value="KAJ8097858.1"/>
    <property type="molecule type" value="Genomic_DNA"/>
</dbReference>
<dbReference type="GO" id="GO:0008270">
    <property type="term" value="F:zinc ion binding"/>
    <property type="evidence" value="ECO:0007669"/>
    <property type="project" value="UniProtKB-KW"/>
</dbReference>
<keyword evidence="1" id="KW-0479">Metal-binding</keyword>
<evidence type="ECO:0000256" key="4">
    <source>
        <dbReference type="PROSITE-ProRule" id="PRU00175"/>
    </source>
</evidence>
<keyword evidence="3" id="KW-0862">Zinc</keyword>
<dbReference type="GeneID" id="80883638"/>
<dbReference type="InterPro" id="IPR017907">
    <property type="entry name" value="Znf_RING_CS"/>
</dbReference>
<evidence type="ECO:0000256" key="3">
    <source>
        <dbReference type="ARBA" id="ARBA00022833"/>
    </source>
</evidence>
<accession>A0AAD7QMD3</accession>
<keyword evidence="2 4" id="KW-0863">Zinc-finger</keyword>
<evidence type="ECO:0000256" key="2">
    <source>
        <dbReference type="ARBA" id="ARBA00022771"/>
    </source>
</evidence>
<evidence type="ECO:0000313" key="8">
    <source>
        <dbReference type="EMBL" id="KAJ8097858.1"/>
    </source>
</evidence>
<feature type="compositionally biased region" description="Basic and acidic residues" evidence="6">
    <location>
        <begin position="100"/>
        <end position="133"/>
    </location>
</feature>
<evidence type="ECO:0000256" key="5">
    <source>
        <dbReference type="SAM" id="Coils"/>
    </source>
</evidence>
<feature type="region of interest" description="Disordered" evidence="6">
    <location>
        <begin position="84"/>
        <end position="169"/>
    </location>
</feature>
<dbReference type="GO" id="GO:0061630">
    <property type="term" value="F:ubiquitin protein ligase activity"/>
    <property type="evidence" value="ECO:0007669"/>
    <property type="project" value="InterPro"/>
</dbReference>
<dbReference type="RefSeq" id="XP_056041308.1">
    <property type="nucleotide sequence ID" value="XM_056188472.1"/>
</dbReference>
<dbReference type="InterPro" id="IPR001841">
    <property type="entry name" value="Znf_RING"/>
</dbReference>
<feature type="domain" description="RING-type" evidence="7">
    <location>
        <begin position="203"/>
        <end position="250"/>
    </location>
</feature>
<evidence type="ECO:0000313" key="9">
    <source>
        <dbReference type="Proteomes" id="UP001217417"/>
    </source>
</evidence>
<sequence length="300" mass="32849">MAARDPVACPDKGHIFCRECIVENLIAQRNEIKQMNLEIAQKHEQQLKLQIEEEEKAREREIKEFELLQSGIGGRGKGTVTELVSVTDSSSTPESVNGKRKLEVDPEELDRISKESKDKIKRISREEEKESSKPKLPAFWVPSLTPSVDKKAPEAPKLNPLCPVSDPDDPHPLSLKSVLAVDFDGRSGSSSSSKNSISGGRVCPSCEKAFGTILDAYLTKPCGHVICKTCYEKVMKPKYSGEKLTCYVCQEDLSEQPARSKKSRKGAESSRGVIFLAREGTGFAGGGNAVVEKAGVPFQA</sequence>
<dbReference type="SUPFAM" id="SSF57850">
    <property type="entry name" value="RING/U-box"/>
    <property type="match status" value="1"/>
</dbReference>
<dbReference type="Pfam" id="PF13445">
    <property type="entry name" value="zf-RING_UBOX"/>
    <property type="match status" value="1"/>
</dbReference>
<comment type="caution">
    <text evidence="8">The sequence shown here is derived from an EMBL/GenBank/DDBJ whole genome shotgun (WGS) entry which is preliminary data.</text>
</comment>
<proteinExistence type="predicted"/>
<organism evidence="8 9">
    <name type="scientific">Lipomyces tetrasporus</name>
    <dbReference type="NCBI Taxonomy" id="54092"/>
    <lineage>
        <taxon>Eukaryota</taxon>
        <taxon>Fungi</taxon>
        <taxon>Dikarya</taxon>
        <taxon>Ascomycota</taxon>
        <taxon>Saccharomycotina</taxon>
        <taxon>Lipomycetes</taxon>
        <taxon>Lipomycetales</taxon>
        <taxon>Lipomycetaceae</taxon>
        <taxon>Lipomyces</taxon>
    </lineage>
</organism>
<dbReference type="PROSITE" id="PS50089">
    <property type="entry name" value="ZF_RING_2"/>
    <property type="match status" value="1"/>
</dbReference>
<dbReference type="PANTHER" id="PTHR13063">
    <property type="entry name" value="ENOS INTERACTING PROTEIN"/>
    <property type="match status" value="1"/>
</dbReference>
<dbReference type="InterPro" id="IPR013083">
    <property type="entry name" value="Znf_RING/FYVE/PHD"/>
</dbReference>
<evidence type="ECO:0000256" key="6">
    <source>
        <dbReference type="SAM" id="MobiDB-lite"/>
    </source>
</evidence>
<keyword evidence="9" id="KW-1185">Reference proteome</keyword>
<evidence type="ECO:0000259" key="7">
    <source>
        <dbReference type="PROSITE" id="PS50089"/>
    </source>
</evidence>
<feature type="compositionally biased region" description="Polar residues" evidence="6">
    <location>
        <begin position="84"/>
        <end position="95"/>
    </location>
</feature>
<dbReference type="Proteomes" id="UP001217417">
    <property type="component" value="Unassembled WGS sequence"/>
</dbReference>